<dbReference type="Proteomes" id="UP000691718">
    <property type="component" value="Unassembled WGS sequence"/>
</dbReference>
<evidence type="ECO:0000256" key="1">
    <source>
        <dbReference type="SAM" id="MobiDB-lite"/>
    </source>
</evidence>
<feature type="compositionally biased region" description="Acidic residues" evidence="1">
    <location>
        <begin position="8"/>
        <end position="25"/>
    </location>
</feature>
<dbReference type="EMBL" id="CAJQZP010001037">
    <property type="protein sequence ID" value="CAG5011705.1"/>
    <property type="molecule type" value="Genomic_DNA"/>
</dbReference>
<dbReference type="AlphaFoldDB" id="A0A8S3X9X3"/>
<keyword evidence="3" id="KW-1185">Reference proteome</keyword>
<comment type="caution">
    <text evidence="2">The sequence shown here is derived from an EMBL/GenBank/DDBJ whole genome shotgun (WGS) entry which is preliminary data.</text>
</comment>
<name>A0A8S3X9X3_PARAO</name>
<gene>
    <name evidence="2" type="ORF">PAPOLLO_LOCUS15641</name>
</gene>
<evidence type="ECO:0000313" key="2">
    <source>
        <dbReference type="EMBL" id="CAG5011705.1"/>
    </source>
</evidence>
<feature type="region of interest" description="Disordered" evidence="1">
    <location>
        <begin position="1"/>
        <end position="49"/>
    </location>
</feature>
<protein>
    <submittedName>
        <fullName evidence="2">(apollo) hypothetical protein</fullName>
    </submittedName>
</protein>
<organism evidence="2 3">
    <name type="scientific">Parnassius apollo</name>
    <name type="common">Apollo butterfly</name>
    <name type="synonym">Papilio apollo</name>
    <dbReference type="NCBI Taxonomy" id="110799"/>
    <lineage>
        <taxon>Eukaryota</taxon>
        <taxon>Metazoa</taxon>
        <taxon>Ecdysozoa</taxon>
        <taxon>Arthropoda</taxon>
        <taxon>Hexapoda</taxon>
        <taxon>Insecta</taxon>
        <taxon>Pterygota</taxon>
        <taxon>Neoptera</taxon>
        <taxon>Endopterygota</taxon>
        <taxon>Lepidoptera</taxon>
        <taxon>Glossata</taxon>
        <taxon>Ditrysia</taxon>
        <taxon>Papilionoidea</taxon>
        <taxon>Papilionidae</taxon>
        <taxon>Parnassiinae</taxon>
        <taxon>Parnassini</taxon>
        <taxon>Parnassius</taxon>
        <taxon>Parnassius</taxon>
    </lineage>
</organism>
<reference evidence="2" key="1">
    <citation type="submission" date="2021-04" db="EMBL/GenBank/DDBJ databases">
        <authorList>
            <person name="Tunstrom K."/>
        </authorList>
    </citation>
    <scope>NUCLEOTIDE SEQUENCE</scope>
</reference>
<evidence type="ECO:0000313" key="3">
    <source>
        <dbReference type="Proteomes" id="UP000691718"/>
    </source>
</evidence>
<proteinExistence type="predicted"/>
<sequence length="75" mass="8742">MSHFLREEELEAEYESSCSETEDIENVSIHDTDSEEDADPFDHQSHELSPLVQPLGVRTWRDLQISHDYLEDVPL</sequence>
<accession>A0A8S3X9X3</accession>